<dbReference type="SUPFAM" id="SSF53187">
    <property type="entry name" value="Zn-dependent exopeptidases"/>
    <property type="match status" value="1"/>
</dbReference>
<dbReference type="AlphaFoldDB" id="A0AAE3AN46"/>
<sequence>MQKSAHETERTMMPMETRNETVYVNADQLNVRKEPGTTAKIAGRVNRGDTLTRIGYSDEWSQVMYNGSVCYVATTYLSTEKVEPTVTKTVSVDSTISTTSQSVPENAVVVSLNPQWTYAGFAKITSGSALLYQSTSASRNGKVVCVNAGHGTKGGSSVKTQCHPDGTPKVTGGTTGAGATSAVAVSGGTTFQDGTPEAKVTLQAAQKLRDKLLDKGYDVLMIRDSDDVQLDNIARTVIANNMADCHIALHWDSTKNDKGAFYMSVPDVASYRAMEPVASNWQKHHALGDSLITGLRSAGVKIFSSGTMAMDLTQTSYSTIPSVDIELGDTASDHSSATLNTLADGLAEGIDQFFER</sequence>
<dbReference type="Pfam" id="PF08239">
    <property type="entry name" value="SH3_3"/>
    <property type="match status" value="1"/>
</dbReference>
<dbReference type="SMART" id="SM00287">
    <property type="entry name" value="SH3b"/>
    <property type="match status" value="1"/>
</dbReference>
<evidence type="ECO:0000259" key="3">
    <source>
        <dbReference type="PROSITE" id="PS51781"/>
    </source>
</evidence>
<dbReference type="GO" id="GO:0030288">
    <property type="term" value="C:outer membrane-bounded periplasmic space"/>
    <property type="evidence" value="ECO:0007669"/>
    <property type="project" value="TreeGrafter"/>
</dbReference>
<feature type="domain" description="SH3b" evidence="3">
    <location>
        <begin position="19"/>
        <end position="81"/>
    </location>
</feature>
<protein>
    <submittedName>
        <fullName evidence="4">N-acetylmuramoyl-L-alanine amidase</fullName>
        <ecNumber evidence="4">3.5.1.28</ecNumber>
    </submittedName>
</protein>
<reference evidence="4" key="1">
    <citation type="submission" date="2021-10" db="EMBL/GenBank/DDBJ databases">
        <title>Anaerobic single-cell dispensing facilitates the cultivation of human gut bacteria.</title>
        <authorList>
            <person name="Afrizal A."/>
        </authorList>
    </citation>
    <scope>NUCLEOTIDE SEQUENCE</scope>
    <source>
        <strain evidence="4">CLA-AA-H274</strain>
    </source>
</reference>
<gene>
    <name evidence="4" type="ORF">LKD32_01430</name>
</gene>
<evidence type="ECO:0000313" key="4">
    <source>
        <dbReference type="EMBL" id="MCC2163555.1"/>
    </source>
</evidence>
<dbReference type="PROSITE" id="PS51781">
    <property type="entry name" value="SH3B"/>
    <property type="match status" value="1"/>
</dbReference>
<organism evidence="4 5">
    <name type="scientific">Brotaphodocola catenula</name>
    <dbReference type="NCBI Taxonomy" id="2885361"/>
    <lineage>
        <taxon>Bacteria</taxon>
        <taxon>Bacillati</taxon>
        <taxon>Bacillota</taxon>
        <taxon>Clostridia</taxon>
        <taxon>Lachnospirales</taxon>
        <taxon>Lachnospiraceae</taxon>
        <taxon>Brotaphodocola</taxon>
    </lineage>
</organism>
<dbReference type="InterPro" id="IPR002508">
    <property type="entry name" value="MurNAc-LAA_cat"/>
</dbReference>
<dbReference type="GO" id="GO:0071555">
    <property type="term" value="P:cell wall organization"/>
    <property type="evidence" value="ECO:0007669"/>
    <property type="project" value="UniProtKB-KW"/>
</dbReference>
<evidence type="ECO:0000256" key="1">
    <source>
        <dbReference type="ARBA" id="ARBA00022801"/>
    </source>
</evidence>
<dbReference type="Pfam" id="PF01520">
    <property type="entry name" value="Amidase_3"/>
    <property type="match status" value="1"/>
</dbReference>
<proteinExistence type="predicted"/>
<evidence type="ECO:0000256" key="2">
    <source>
        <dbReference type="ARBA" id="ARBA00023316"/>
    </source>
</evidence>
<dbReference type="Gene3D" id="2.30.30.40">
    <property type="entry name" value="SH3 Domains"/>
    <property type="match status" value="1"/>
</dbReference>
<keyword evidence="2" id="KW-0961">Cell wall biogenesis/degradation</keyword>
<dbReference type="GO" id="GO:0008745">
    <property type="term" value="F:N-acetylmuramoyl-L-alanine amidase activity"/>
    <property type="evidence" value="ECO:0007669"/>
    <property type="project" value="UniProtKB-EC"/>
</dbReference>
<dbReference type="PANTHER" id="PTHR30404:SF0">
    <property type="entry name" value="N-ACETYLMURAMOYL-L-ALANINE AMIDASE AMIC"/>
    <property type="match status" value="1"/>
</dbReference>
<evidence type="ECO:0000313" key="5">
    <source>
        <dbReference type="Proteomes" id="UP001198962"/>
    </source>
</evidence>
<accession>A0AAE3AN46</accession>
<keyword evidence="1 4" id="KW-0378">Hydrolase</keyword>
<dbReference type="EC" id="3.5.1.28" evidence="4"/>
<dbReference type="PANTHER" id="PTHR30404">
    <property type="entry name" value="N-ACETYLMURAMOYL-L-ALANINE AMIDASE"/>
    <property type="match status" value="1"/>
</dbReference>
<keyword evidence="5" id="KW-1185">Reference proteome</keyword>
<dbReference type="InterPro" id="IPR050695">
    <property type="entry name" value="N-acetylmuramoyl_amidase_3"/>
</dbReference>
<dbReference type="Proteomes" id="UP001198962">
    <property type="component" value="Unassembled WGS sequence"/>
</dbReference>
<dbReference type="InterPro" id="IPR003646">
    <property type="entry name" value="SH3-like_bac-type"/>
</dbReference>
<dbReference type="CDD" id="cd02696">
    <property type="entry name" value="MurNAc-LAA"/>
    <property type="match status" value="1"/>
</dbReference>
<dbReference type="EMBL" id="JAJEPU010000002">
    <property type="protein sequence ID" value="MCC2163555.1"/>
    <property type="molecule type" value="Genomic_DNA"/>
</dbReference>
<dbReference type="GO" id="GO:0009253">
    <property type="term" value="P:peptidoglycan catabolic process"/>
    <property type="evidence" value="ECO:0007669"/>
    <property type="project" value="InterPro"/>
</dbReference>
<name>A0AAE3AN46_9FIRM</name>
<dbReference type="Gene3D" id="3.40.630.40">
    <property type="entry name" value="Zn-dependent exopeptidases"/>
    <property type="match status" value="1"/>
</dbReference>
<comment type="caution">
    <text evidence="4">The sequence shown here is derived from an EMBL/GenBank/DDBJ whole genome shotgun (WGS) entry which is preliminary data.</text>
</comment>